<dbReference type="SUPFAM" id="SSF102405">
    <property type="entry name" value="MCP/YpsA-like"/>
    <property type="match status" value="1"/>
</dbReference>
<protein>
    <submittedName>
        <fullName evidence="1">TIGR00725 family protein</fullName>
    </submittedName>
</protein>
<proteinExistence type="predicted"/>
<dbReference type="InterPro" id="IPR052341">
    <property type="entry name" value="LOG_family_nucleotidases"/>
</dbReference>
<dbReference type="PANTHER" id="PTHR43393">
    <property type="entry name" value="CYTOKININ RIBOSIDE 5'-MONOPHOSPHATE PHOSPHORIBOHYDROLASE"/>
    <property type="match status" value="1"/>
</dbReference>
<name>A0ABT5ZPA9_9ACTN</name>
<evidence type="ECO:0000313" key="2">
    <source>
        <dbReference type="Proteomes" id="UP001216579"/>
    </source>
</evidence>
<dbReference type="Proteomes" id="UP001216579">
    <property type="component" value="Unassembled WGS sequence"/>
</dbReference>
<dbReference type="InterPro" id="IPR005268">
    <property type="entry name" value="CHP00725"/>
</dbReference>
<dbReference type="InterPro" id="IPR041164">
    <property type="entry name" value="LDcluster4"/>
</dbReference>
<dbReference type="PANTHER" id="PTHR43393:SF3">
    <property type="entry name" value="LYSINE DECARBOXYLASE-LIKE PROTEIN"/>
    <property type="match status" value="1"/>
</dbReference>
<keyword evidence="2" id="KW-1185">Reference proteome</keyword>
<dbReference type="NCBIfam" id="TIGR00725">
    <property type="entry name" value="TIGR00725 family protein"/>
    <property type="match status" value="1"/>
</dbReference>
<gene>
    <name evidence="1" type="ORF">P3G67_20890</name>
</gene>
<dbReference type="Gene3D" id="3.40.50.450">
    <property type="match status" value="1"/>
</dbReference>
<dbReference type="Pfam" id="PF18306">
    <property type="entry name" value="LDcluster4"/>
    <property type="match status" value="1"/>
</dbReference>
<reference evidence="1 2" key="1">
    <citation type="submission" date="2023-03" db="EMBL/GenBank/DDBJ databases">
        <title>Draft genome sequence of Streptomyces sp. RB6PN23 isolated from peat swamp forest in Thailand.</title>
        <authorList>
            <person name="Klaysubun C."/>
            <person name="Duangmal K."/>
        </authorList>
    </citation>
    <scope>NUCLEOTIDE SEQUENCE [LARGE SCALE GENOMIC DNA]</scope>
    <source>
        <strain evidence="1 2">RB6PN23</strain>
    </source>
</reference>
<organism evidence="1 2">
    <name type="scientific">Streptomyces silvisoli</name>
    <dbReference type="NCBI Taxonomy" id="3034235"/>
    <lineage>
        <taxon>Bacteria</taxon>
        <taxon>Bacillati</taxon>
        <taxon>Actinomycetota</taxon>
        <taxon>Actinomycetes</taxon>
        <taxon>Kitasatosporales</taxon>
        <taxon>Streptomycetaceae</taxon>
        <taxon>Streptomyces</taxon>
    </lineage>
</organism>
<dbReference type="EMBL" id="JARJBC010000013">
    <property type="protein sequence ID" value="MDF3291637.1"/>
    <property type="molecule type" value="Genomic_DNA"/>
</dbReference>
<accession>A0ABT5ZPA9</accession>
<evidence type="ECO:0000313" key="1">
    <source>
        <dbReference type="EMBL" id="MDF3291637.1"/>
    </source>
</evidence>
<dbReference type="RefSeq" id="WP_276094816.1">
    <property type="nucleotide sequence ID" value="NZ_JARJBC010000013.1"/>
</dbReference>
<sequence length="175" mass="17312">MAEDPPAGRERTYVAVIGAGNASAAEKEAAEHIGALLGERGVVVVCGGLGGVMEAACRGAQSRGGTAVGLLPGRDRAVGNSYLTVALPTGMGELRNGLVVAACDAVIAVGGSWGTLSEISLAMRTGKPTVVLDSWELRPARPAAVGMPTTADSAEEAVELALRMADGGSGQGAAG</sequence>
<comment type="caution">
    <text evidence="1">The sequence shown here is derived from an EMBL/GenBank/DDBJ whole genome shotgun (WGS) entry which is preliminary data.</text>
</comment>